<comment type="similarity">
    <text evidence="2">Belongs to the TMEM175 family.</text>
</comment>
<evidence type="ECO:0000256" key="6">
    <source>
        <dbReference type="ARBA" id="ARBA00022826"/>
    </source>
</evidence>
<gene>
    <name evidence="13" type="ORF">J2Z60_002201</name>
</gene>
<keyword evidence="9" id="KW-0406">Ion transport</keyword>
<evidence type="ECO:0000256" key="8">
    <source>
        <dbReference type="ARBA" id="ARBA00022989"/>
    </source>
</evidence>
<accession>A0ABS4MI36</accession>
<dbReference type="InterPro" id="IPR010617">
    <property type="entry name" value="TMEM175-like"/>
</dbReference>
<name>A0ABS4MI36_9LACO</name>
<organism evidence="13 14">
    <name type="scientific">Lactobacillus colini</name>
    <dbReference type="NCBI Taxonomy" id="1819254"/>
    <lineage>
        <taxon>Bacteria</taxon>
        <taxon>Bacillati</taxon>
        <taxon>Bacillota</taxon>
        <taxon>Bacilli</taxon>
        <taxon>Lactobacillales</taxon>
        <taxon>Lactobacillaceae</taxon>
        <taxon>Lactobacillus</taxon>
    </lineage>
</organism>
<evidence type="ECO:0000256" key="11">
    <source>
        <dbReference type="ARBA" id="ARBA00023303"/>
    </source>
</evidence>
<evidence type="ECO:0000256" key="2">
    <source>
        <dbReference type="ARBA" id="ARBA00006920"/>
    </source>
</evidence>
<evidence type="ECO:0000256" key="7">
    <source>
        <dbReference type="ARBA" id="ARBA00022958"/>
    </source>
</evidence>
<evidence type="ECO:0000256" key="3">
    <source>
        <dbReference type="ARBA" id="ARBA00022448"/>
    </source>
</evidence>
<keyword evidence="4" id="KW-0633">Potassium transport</keyword>
<protein>
    <submittedName>
        <fullName evidence="13">Membrane protein</fullName>
    </submittedName>
</protein>
<comment type="catalytic activity">
    <reaction evidence="12">
        <text>K(+)(in) = K(+)(out)</text>
        <dbReference type="Rhea" id="RHEA:29463"/>
        <dbReference type="ChEBI" id="CHEBI:29103"/>
    </reaction>
</comment>
<evidence type="ECO:0000256" key="1">
    <source>
        <dbReference type="ARBA" id="ARBA00004141"/>
    </source>
</evidence>
<evidence type="ECO:0000256" key="5">
    <source>
        <dbReference type="ARBA" id="ARBA00022692"/>
    </source>
</evidence>
<proteinExistence type="inferred from homology"/>
<evidence type="ECO:0000256" key="4">
    <source>
        <dbReference type="ARBA" id="ARBA00022538"/>
    </source>
</evidence>
<keyword evidence="3" id="KW-0813">Transport</keyword>
<keyword evidence="11" id="KW-0407">Ion channel</keyword>
<evidence type="ECO:0000256" key="12">
    <source>
        <dbReference type="ARBA" id="ARBA00034430"/>
    </source>
</evidence>
<comment type="caution">
    <text evidence="13">The sequence shown here is derived from an EMBL/GenBank/DDBJ whole genome shotgun (WGS) entry which is preliminary data.</text>
</comment>
<keyword evidence="10" id="KW-0472">Membrane</keyword>
<dbReference type="EMBL" id="JAGGLU010000029">
    <property type="protein sequence ID" value="MBP2058997.1"/>
    <property type="molecule type" value="Genomic_DNA"/>
</dbReference>
<reference evidence="13 14" key="1">
    <citation type="submission" date="2021-03" db="EMBL/GenBank/DDBJ databases">
        <title>Genomic Encyclopedia of Type Strains, Phase IV (KMG-IV): sequencing the most valuable type-strain genomes for metagenomic binning, comparative biology and taxonomic classification.</title>
        <authorList>
            <person name="Goeker M."/>
        </authorList>
    </citation>
    <scope>NUCLEOTIDE SEQUENCE [LARGE SCALE GENOMIC DNA]</scope>
    <source>
        <strain evidence="13 14">DSM 101872</strain>
    </source>
</reference>
<evidence type="ECO:0000313" key="14">
    <source>
        <dbReference type="Proteomes" id="UP001519292"/>
    </source>
</evidence>
<evidence type="ECO:0000256" key="10">
    <source>
        <dbReference type="ARBA" id="ARBA00023136"/>
    </source>
</evidence>
<dbReference type="Pfam" id="PF06736">
    <property type="entry name" value="TMEM175"/>
    <property type="match status" value="1"/>
</dbReference>
<keyword evidence="6" id="KW-0631">Potassium channel</keyword>
<sequence length="48" mass="5576">MNKERLTAFTDAVLAIIMTILVLELEKPKIMTWSGLWNLRMSFPPKVK</sequence>
<keyword evidence="7" id="KW-0630">Potassium</keyword>
<keyword evidence="8" id="KW-1133">Transmembrane helix</keyword>
<evidence type="ECO:0000256" key="9">
    <source>
        <dbReference type="ARBA" id="ARBA00023065"/>
    </source>
</evidence>
<dbReference type="Proteomes" id="UP001519292">
    <property type="component" value="Unassembled WGS sequence"/>
</dbReference>
<keyword evidence="14" id="KW-1185">Reference proteome</keyword>
<comment type="subcellular location">
    <subcellularLocation>
        <location evidence="1">Membrane</location>
        <topology evidence="1">Multi-pass membrane protein</topology>
    </subcellularLocation>
</comment>
<evidence type="ECO:0000313" key="13">
    <source>
        <dbReference type="EMBL" id="MBP2058997.1"/>
    </source>
</evidence>
<keyword evidence="5" id="KW-0812">Transmembrane</keyword>